<dbReference type="EMBL" id="CP157762">
    <property type="protein sequence ID" value="XBP94725.1"/>
    <property type="molecule type" value="Genomic_DNA"/>
</dbReference>
<evidence type="ECO:0000313" key="2">
    <source>
        <dbReference type="EMBL" id="XCH75426.1"/>
    </source>
</evidence>
<reference evidence="2" key="2">
    <citation type="submission" date="2024-06" db="EMBL/GenBank/DDBJ databases">
        <title>Micromonospora mangrovi CCTCC AA 2012012 genome sequences.</title>
        <authorList>
            <person name="Gao J."/>
        </authorList>
    </citation>
    <scope>NUCLEOTIDE SEQUENCE</scope>
    <source>
        <strain evidence="2">CCTCC AA 2012012</strain>
    </source>
</reference>
<accession>A0AAU7MBC6</accession>
<protein>
    <submittedName>
        <fullName evidence="1">Uncharacterized protein</fullName>
    </submittedName>
</protein>
<proteinExistence type="predicted"/>
<reference evidence="1" key="1">
    <citation type="submission" date="2024-01" db="EMBL/GenBank/DDBJ databases">
        <title>The genome sequence of Micromonospora mangrovi CCTCC AA 2012012.</title>
        <authorList>
            <person name="Gao J."/>
        </authorList>
    </citation>
    <scope>NUCLEOTIDE SEQUENCE</scope>
    <source>
        <strain evidence="1">CCTCC AA 2012012</strain>
    </source>
</reference>
<organism evidence="1">
    <name type="scientific">Micromonospora sp. CCTCC AA 2012012</name>
    <dbReference type="NCBI Taxonomy" id="3111921"/>
    <lineage>
        <taxon>Bacteria</taxon>
        <taxon>Bacillati</taxon>
        <taxon>Actinomycetota</taxon>
        <taxon>Actinomycetes</taxon>
        <taxon>Micromonosporales</taxon>
        <taxon>Micromonosporaceae</taxon>
        <taxon>Micromonospora</taxon>
    </lineage>
</organism>
<dbReference type="AlphaFoldDB" id="A0AAU7MBC6"/>
<name>A0AAU7MBC6_9ACTN</name>
<gene>
    <name evidence="2" type="ORF">ABUL08_04830</name>
    <name evidence="1" type="ORF">VK199_04805</name>
</gene>
<dbReference type="RefSeq" id="WP_350934891.1">
    <property type="nucleotide sequence ID" value="NZ_CP157762.1"/>
</dbReference>
<dbReference type="EMBL" id="CP159342">
    <property type="protein sequence ID" value="XCH75426.1"/>
    <property type="molecule type" value="Genomic_DNA"/>
</dbReference>
<sequence length="125" mass="13957">MPELFAHLGEMGLVGLVKIDRERKHKPWTVVITGQRLNAAAIRVDGNSLDYCLRYAVAALRERFPDETALGFPPLGRGRCPGGCRWLTAPHRAPRGALIYKRRNQQYVLLIRCPPSADVRHASAS</sequence>
<evidence type="ECO:0000313" key="1">
    <source>
        <dbReference type="EMBL" id="XBP94725.1"/>
    </source>
</evidence>